<dbReference type="Proteomes" id="UP001142057">
    <property type="component" value="Unassembled WGS sequence"/>
</dbReference>
<accession>A0ABT2IL06</accession>
<dbReference type="RefSeq" id="WP_259830789.1">
    <property type="nucleotide sequence ID" value="NZ_JANZQH010000009.1"/>
</dbReference>
<evidence type="ECO:0000313" key="2">
    <source>
        <dbReference type="Proteomes" id="UP001142057"/>
    </source>
</evidence>
<evidence type="ECO:0000313" key="1">
    <source>
        <dbReference type="EMBL" id="MCT2409308.1"/>
    </source>
</evidence>
<comment type="caution">
    <text evidence="1">The sequence shown here is derived from an EMBL/GenBank/DDBJ whole genome shotgun (WGS) entry which is preliminary data.</text>
</comment>
<dbReference type="EMBL" id="JANZQH010000009">
    <property type="protein sequence ID" value="MCT2409308.1"/>
    <property type="molecule type" value="Genomic_DNA"/>
</dbReference>
<keyword evidence="2" id="KW-1185">Reference proteome</keyword>
<name>A0ABT2IL06_9FLAO</name>
<gene>
    <name evidence="1" type="ORF">NZD88_17300</name>
</gene>
<proteinExistence type="predicted"/>
<organism evidence="1 2">
    <name type="scientific">Chryseobacterium pyrolae</name>
    <dbReference type="NCBI Taxonomy" id="2987481"/>
    <lineage>
        <taxon>Bacteria</taxon>
        <taxon>Pseudomonadati</taxon>
        <taxon>Bacteroidota</taxon>
        <taxon>Flavobacteriia</taxon>
        <taxon>Flavobacteriales</taxon>
        <taxon>Weeksellaceae</taxon>
        <taxon>Chryseobacterium group</taxon>
        <taxon>Chryseobacterium</taxon>
    </lineage>
</organism>
<protein>
    <submittedName>
        <fullName evidence="1">Uncharacterized protein</fullName>
    </submittedName>
</protein>
<sequence>MKKQILVMTILFASVSYGQEIRPKALGSDRDKHGCIGSAGYTYSQVKKDCIRLFEQKILLKETDPKGSYALSAAIVFSEDDKKAEIFLPSSTGSVILSRTTSYKSTSVYKKGGLTLIKDKENYTLKKSKKTIFNL</sequence>
<reference evidence="1" key="1">
    <citation type="submission" date="2022-08" db="EMBL/GenBank/DDBJ databases">
        <title>Chryseobacterium antibioticum,isolated from the rhizosphere soil of Pyrola in Tibet.</title>
        <authorList>
            <person name="Kan Y."/>
        </authorList>
    </citation>
    <scope>NUCLEOTIDE SEQUENCE</scope>
    <source>
        <strain evidence="1">Pc2-12</strain>
    </source>
</reference>